<evidence type="ECO:0000256" key="3">
    <source>
        <dbReference type="ARBA" id="ARBA00022989"/>
    </source>
</evidence>
<protein>
    <submittedName>
        <fullName evidence="7">Uncharacterized protein</fullName>
    </submittedName>
</protein>
<dbReference type="PANTHER" id="PTHR12988:SF6">
    <property type="entry name" value="SPHINGOMYELIN PHOSPHODIESTERASE 4"/>
    <property type="match status" value="1"/>
</dbReference>
<feature type="region of interest" description="Disordered" evidence="5">
    <location>
        <begin position="836"/>
        <end position="863"/>
    </location>
</feature>
<dbReference type="InterPro" id="IPR024129">
    <property type="entry name" value="Sphingomy_SMPD4"/>
</dbReference>
<name>A0A9P6RJ27_9FUNG</name>
<comment type="subcellular location">
    <subcellularLocation>
        <location evidence="1">Membrane</location>
        <topology evidence="1">Single-pass membrane protein</topology>
    </subcellularLocation>
</comment>
<keyword evidence="3 6" id="KW-1133">Transmembrane helix</keyword>
<dbReference type="GO" id="GO:0046475">
    <property type="term" value="P:glycerophospholipid catabolic process"/>
    <property type="evidence" value="ECO:0007669"/>
    <property type="project" value="TreeGrafter"/>
</dbReference>
<accession>A0A9P6RJ27</accession>
<feature type="compositionally biased region" description="Low complexity" evidence="5">
    <location>
        <begin position="853"/>
        <end position="863"/>
    </location>
</feature>
<proteinExistence type="predicted"/>
<organism evidence="7 8">
    <name type="scientific">Dissophora globulifera</name>
    <dbReference type="NCBI Taxonomy" id="979702"/>
    <lineage>
        <taxon>Eukaryota</taxon>
        <taxon>Fungi</taxon>
        <taxon>Fungi incertae sedis</taxon>
        <taxon>Mucoromycota</taxon>
        <taxon>Mortierellomycotina</taxon>
        <taxon>Mortierellomycetes</taxon>
        <taxon>Mortierellales</taxon>
        <taxon>Mortierellaceae</taxon>
        <taxon>Dissophora</taxon>
    </lineage>
</organism>
<dbReference type="AlphaFoldDB" id="A0A9P6RJ27"/>
<dbReference type="GO" id="GO:0046513">
    <property type="term" value="P:ceramide biosynthetic process"/>
    <property type="evidence" value="ECO:0007669"/>
    <property type="project" value="TreeGrafter"/>
</dbReference>
<keyword evidence="4 6" id="KW-0472">Membrane</keyword>
<evidence type="ECO:0000313" key="8">
    <source>
        <dbReference type="Proteomes" id="UP000738325"/>
    </source>
</evidence>
<evidence type="ECO:0000256" key="4">
    <source>
        <dbReference type="ARBA" id="ARBA00023136"/>
    </source>
</evidence>
<dbReference type="Pfam" id="PF14724">
    <property type="entry name" value="mit_SMPDase"/>
    <property type="match status" value="1"/>
</dbReference>
<reference evidence="7" key="1">
    <citation type="journal article" date="2020" name="Fungal Divers.">
        <title>Resolving the Mortierellaceae phylogeny through synthesis of multi-gene phylogenetics and phylogenomics.</title>
        <authorList>
            <person name="Vandepol N."/>
            <person name="Liber J."/>
            <person name="Desiro A."/>
            <person name="Na H."/>
            <person name="Kennedy M."/>
            <person name="Barry K."/>
            <person name="Grigoriev I.V."/>
            <person name="Miller A.N."/>
            <person name="O'Donnell K."/>
            <person name="Stajich J.E."/>
            <person name="Bonito G."/>
        </authorList>
    </citation>
    <scope>NUCLEOTIDE SEQUENCE</scope>
    <source>
        <strain evidence="7">REB-010B</strain>
    </source>
</reference>
<evidence type="ECO:0000256" key="6">
    <source>
        <dbReference type="SAM" id="Phobius"/>
    </source>
</evidence>
<dbReference type="GO" id="GO:0006685">
    <property type="term" value="P:sphingomyelin catabolic process"/>
    <property type="evidence" value="ECO:0007669"/>
    <property type="project" value="TreeGrafter"/>
</dbReference>
<dbReference type="OrthoDB" id="10251508at2759"/>
<evidence type="ECO:0000256" key="1">
    <source>
        <dbReference type="ARBA" id="ARBA00004167"/>
    </source>
</evidence>
<sequence>MSFEGLDRLLVGSVQTASANLTNHLSQCFDSDVHAKTFFEFLPRLCQILFGSRESRGWLHLPMSKAEEDPLYDLIRPRGILMRFLLSRYTDSGFIYEMVPDSLPRRTQAKLDPAQYLSLPPIYLSRVNLVKTTTTVGNQKSVTQISKVNLNFNMLEYFLFYFAYALTLDDDDINNRGLRRTDPKLAFRIKGPTPGVAAPGSARQSEWASGTAPKTPVARALVDGSYFNLFDQYLHYFIPAPERSRDGQSDTASLPPRPLNVFNDTVIEKSSDKTQTQLAISEFFIGTIVELWLGQNDKNVDNRTIKYVQPGGDITDCVGKLISHLFDHDISSYVLGGDMVPSHTTDATGKSVLNLPGMARRSAYQYIRPQLYTFLRVGLQHWPLDDTFPNFIDTWTVWITPWRYGRRDPSVTGDNVAAKWQIYMPRLSNPPPPNVRSMVSPAPLTLAKELRSIQKVMKVYKTLNLKEIVKVAEQAVVYPENFSDSSHAVFEALTDGGVGGSGSTRPDSTTAFLVSMVNALQRQLQQMEGHQFKYEALFLVEGTARSKASLLAIIRMLLTKLGNALDVRLEKIATTEAKEKQLIEQGKGLGAITVAFNKMMTQTPTKPTSPEPAVYAREVKLLRDIMALVGEVFDLYPNVVKSFEKQHQGAQERGGTLTAEQLEALIPPLEDAESPGLLEPAKQRRYVPRGLVRRSIEGVKGSGPRAEQLVLTYESEYLVKLTRRVEDYLTPMWHHSIQRLHRFVPLPEKVVSSRVHLRWLASIPNLMAVMTVLVAVAAFYMVWTGLPSLGESSVHQQRLQEPHIRRKPMEEESSNIVLGRYDAHVQPVQPVYRWEKPGQPSAGGAPVGGQGGQAVRTRATRSATAEPRYTIELQVI</sequence>
<comment type="caution">
    <text evidence="7">The sequence shown here is derived from an EMBL/GenBank/DDBJ whole genome shotgun (WGS) entry which is preliminary data.</text>
</comment>
<feature type="transmembrane region" description="Helical" evidence="6">
    <location>
        <begin position="759"/>
        <end position="783"/>
    </location>
</feature>
<evidence type="ECO:0000313" key="7">
    <source>
        <dbReference type="EMBL" id="KAG0319784.1"/>
    </source>
</evidence>
<evidence type="ECO:0000256" key="5">
    <source>
        <dbReference type="SAM" id="MobiDB-lite"/>
    </source>
</evidence>
<dbReference type="GO" id="GO:0016020">
    <property type="term" value="C:membrane"/>
    <property type="evidence" value="ECO:0007669"/>
    <property type="project" value="UniProtKB-SubCell"/>
</dbReference>
<keyword evidence="2 6" id="KW-0812">Transmembrane</keyword>
<gene>
    <name evidence="7" type="ORF">BGZ99_004939</name>
</gene>
<dbReference type="PANTHER" id="PTHR12988">
    <property type="entry name" value="SPHINGOMYELIN PHOSPHODIESTERASE 4"/>
    <property type="match status" value="1"/>
</dbReference>
<dbReference type="EMBL" id="JAAAIP010000310">
    <property type="protein sequence ID" value="KAG0319784.1"/>
    <property type="molecule type" value="Genomic_DNA"/>
</dbReference>
<evidence type="ECO:0000256" key="2">
    <source>
        <dbReference type="ARBA" id="ARBA00022692"/>
    </source>
</evidence>
<keyword evidence="8" id="KW-1185">Reference proteome</keyword>
<dbReference type="GO" id="GO:0050290">
    <property type="term" value="F:sphingomyelin phosphodiesterase D activity"/>
    <property type="evidence" value="ECO:0007669"/>
    <property type="project" value="InterPro"/>
</dbReference>
<dbReference type="Proteomes" id="UP000738325">
    <property type="component" value="Unassembled WGS sequence"/>
</dbReference>